<dbReference type="InterPro" id="IPR001041">
    <property type="entry name" value="2Fe-2S_ferredoxin-type"/>
</dbReference>
<dbReference type="Pfam" id="PF00111">
    <property type="entry name" value="Fer2"/>
    <property type="match status" value="1"/>
</dbReference>
<dbReference type="PANTHER" id="PTHR44379">
    <property type="entry name" value="OXIDOREDUCTASE WITH IRON-SULFUR SUBUNIT"/>
    <property type="match status" value="1"/>
</dbReference>
<dbReference type="Pfam" id="PF01799">
    <property type="entry name" value="Fer2_2"/>
    <property type="match status" value="1"/>
</dbReference>
<name>A0A7C4I6R0_CALS0</name>
<dbReference type="PANTHER" id="PTHR44379:SF8">
    <property type="entry name" value="XANTHINE DEHYDROGENASE IRON-SULFUR-BINDING SUBUNIT XDHC-RELATED"/>
    <property type="match status" value="1"/>
</dbReference>
<evidence type="ECO:0000259" key="6">
    <source>
        <dbReference type="PROSITE" id="PS51085"/>
    </source>
</evidence>
<dbReference type="InterPro" id="IPR002888">
    <property type="entry name" value="2Fe-2S-bd"/>
</dbReference>
<evidence type="ECO:0000313" key="9">
    <source>
        <dbReference type="EMBL" id="HHN52631.1"/>
    </source>
</evidence>
<keyword evidence="5" id="KW-0411">Iron-sulfur</keyword>
<dbReference type="Gene3D" id="1.10.150.120">
    <property type="entry name" value="[2Fe-2S]-binding domain"/>
    <property type="match status" value="1"/>
</dbReference>
<evidence type="ECO:0000256" key="4">
    <source>
        <dbReference type="ARBA" id="ARBA00023004"/>
    </source>
</evidence>
<feature type="domain" description="2Fe-2S ferredoxin-type" evidence="6">
    <location>
        <begin position="1"/>
        <end position="77"/>
    </location>
</feature>
<dbReference type="GO" id="GO:0016491">
    <property type="term" value="F:oxidoreductase activity"/>
    <property type="evidence" value="ECO:0007669"/>
    <property type="project" value="UniProtKB-KW"/>
</dbReference>
<comment type="caution">
    <text evidence="8">The sequence shown here is derived from an EMBL/GenBank/DDBJ whole genome shotgun (WGS) entry which is preliminary data.</text>
</comment>
<dbReference type="InterPro" id="IPR006058">
    <property type="entry name" value="2Fe2S_fd_BS"/>
</dbReference>
<dbReference type="InterPro" id="IPR012675">
    <property type="entry name" value="Beta-grasp_dom_sf"/>
</dbReference>
<protein>
    <submittedName>
        <fullName evidence="8">(2Fe-2S)-binding protein</fullName>
    </submittedName>
</protein>
<evidence type="ECO:0000256" key="5">
    <source>
        <dbReference type="ARBA" id="ARBA00023014"/>
    </source>
</evidence>
<keyword evidence="1" id="KW-0001">2Fe-2S</keyword>
<gene>
    <name evidence="9" type="ORF">ENM30_04880</name>
    <name evidence="8" type="ORF">ENT82_07090</name>
    <name evidence="7" type="ORF">ENU43_06345</name>
</gene>
<dbReference type="EMBL" id="DTAD01000077">
    <property type="protein sequence ID" value="HGN90868.1"/>
    <property type="molecule type" value="Genomic_DNA"/>
</dbReference>
<dbReference type="GO" id="GO:0051537">
    <property type="term" value="F:2 iron, 2 sulfur cluster binding"/>
    <property type="evidence" value="ECO:0007669"/>
    <property type="project" value="UniProtKB-KW"/>
</dbReference>
<dbReference type="InterPro" id="IPR036884">
    <property type="entry name" value="2Fe-2S-bd_dom_sf"/>
</dbReference>
<evidence type="ECO:0000256" key="1">
    <source>
        <dbReference type="ARBA" id="ARBA00022714"/>
    </source>
</evidence>
<dbReference type="SUPFAM" id="SSF47741">
    <property type="entry name" value="CO dehydrogenase ISP C-domain like"/>
    <property type="match status" value="1"/>
</dbReference>
<dbReference type="AlphaFoldDB" id="A0A7C4I6R0"/>
<accession>A0A7C4I6R0</accession>
<dbReference type="GO" id="GO:0046872">
    <property type="term" value="F:metal ion binding"/>
    <property type="evidence" value="ECO:0007669"/>
    <property type="project" value="UniProtKB-KW"/>
</dbReference>
<dbReference type="PROSITE" id="PS00197">
    <property type="entry name" value="2FE2S_FER_1"/>
    <property type="match status" value="1"/>
</dbReference>
<keyword evidence="4" id="KW-0408">Iron</keyword>
<evidence type="ECO:0000256" key="3">
    <source>
        <dbReference type="ARBA" id="ARBA00023002"/>
    </source>
</evidence>
<dbReference type="CDD" id="cd00207">
    <property type="entry name" value="fer2"/>
    <property type="match status" value="1"/>
</dbReference>
<dbReference type="EMBL" id="DRXG01000108">
    <property type="protein sequence ID" value="HHN52631.1"/>
    <property type="molecule type" value="Genomic_DNA"/>
</dbReference>
<evidence type="ECO:0000313" key="7">
    <source>
        <dbReference type="EMBL" id="HGL41267.1"/>
    </source>
</evidence>
<reference evidence="8" key="1">
    <citation type="journal article" date="2020" name="mSystems">
        <title>Genome- and Community-Level Interaction Insights into Carbon Utilization and Element Cycling Functions of Hydrothermarchaeota in Hydrothermal Sediment.</title>
        <authorList>
            <person name="Zhou Z."/>
            <person name="Liu Y."/>
            <person name="Xu W."/>
            <person name="Pan J."/>
            <person name="Luo Z.H."/>
            <person name="Li M."/>
        </authorList>
    </citation>
    <scope>NUCLEOTIDE SEQUENCE [LARGE SCALE GENOMIC DNA]</scope>
    <source>
        <strain evidence="9">SpSt-1073</strain>
        <strain evidence="8">SpSt-613</strain>
        <strain evidence="7">SpSt-669</strain>
    </source>
</reference>
<dbReference type="SUPFAM" id="SSF54292">
    <property type="entry name" value="2Fe-2S ferredoxin-like"/>
    <property type="match status" value="1"/>
</dbReference>
<keyword evidence="2" id="KW-0479">Metal-binding</keyword>
<dbReference type="EMBL" id="DTCM01000078">
    <property type="protein sequence ID" value="HGL41267.1"/>
    <property type="molecule type" value="Genomic_DNA"/>
</dbReference>
<evidence type="ECO:0000313" key="8">
    <source>
        <dbReference type="EMBL" id="HGN90868.1"/>
    </source>
</evidence>
<dbReference type="InterPro" id="IPR036010">
    <property type="entry name" value="2Fe-2S_ferredoxin-like_sf"/>
</dbReference>
<proteinExistence type="predicted"/>
<dbReference type="InterPro" id="IPR051452">
    <property type="entry name" value="Diverse_Oxidoreductases"/>
</dbReference>
<sequence length="151" mass="16748">MKAEFMVNDVKYVVEVEPNERLSDVLRRKLGFVSVKEGCGVGDCGLCIVLLDGKPVNSCLMLAYQASGHRITTVEGMGDGTRLHPLQQAFIDVGAVQCGFCIPAALLVLKHLHDTKPDADREEVRHALRSVLCRCGSYIRFEEAFKQVSRR</sequence>
<evidence type="ECO:0000256" key="2">
    <source>
        <dbReference type="ARBA" id="ARBA00022723"/>
    </source>
</evidence>
<organism evidence="8">
    <name type="scientific">Caldiarchaeum subterraneum</name>
    <dbReference type="NCBI Taxonomy" id="311458"/>
    <lineage>
        <taxon>Archaea</taxon>
        <taxon>Nitrososphaerota</taxon>
        <taxon>Candidatus Caldarchaeales</taxon>
        <taxon>Candidatus Caldarchaeaceae</taxon>
        <taxon>Candidatus Caldarchaeum</taxon>
    </lineage>
</organism>
<dbReference type="Gene3D" id="3.10.20.30">
    <property type="match status" value="1"/>
</dbReference>
<dbReference type="PROSITE" id="PS51085">
    <property type="entry name" value="2FE2S_FER_2"/>
    <property type="match status" value="1"/>
</dbReference>
<keyword evidence="3" id="KW-0560">Oxidoreductase</keyword>